<proteinExistence type="predicted"/>
<evidence type="ECO:0000313" key="2">
    <source>
        <dbReference type="Proteomes" id="UP000237347"/>
    </source>
</evidence>
<evidence type="ECO:0000313" key="1">
    <source>
        <dbReference type="EMBL" id="KAK7860621.1"/>
    </source>
</evidence>
<name>A0AAW0MBC1_QUESU</name>
<accession>A0AAW0MBC1</accession>
<comment type="caution">
    <text evidence="1">The sequence shown here is derived from an EMBL/GenBank/DDBJ whole genome shotgun (WGS) entry which is preliminary data.</text>
</comment>
<protein>
    <recommendedName>
        <fullName evidence="3">WAT1-related protein</fullName>
    </recommendedName>
</protein>
<dbReference type="EMBL" id="PKMF04000005">
    <property type="protein sequence ID" value="KAK7860621.1"/>
    <property type="molecule type" value="Genomic_DNA"/>
</dbReference>
<organism evidence="1 2">
    <name type="scientific">Quercus suber</name>
    <name type="common">Cork oak</name>
    <dbReference type="NCBI Taxonomy" id="58331"/>
    <lineage>
        <taxon>Eukaryota</taxon>
        <taxon>Viridiplantae</taxon>
        <taxon>Streptophyta</taxon>
        <taxon>Embryophyta</taxon>
        <taxon>Tracheophyta</taxon>
        <taxon>Spermatophyta</taxon>
        <taxon>Magnoliopsida</taxon>
        <taxon>eudicotyledons</taxon>
        <taxon>Gunneridae</taxon>
        <taxon>Pentapetalae</taxon>
        <taxon>rosids</taxon>
        <taxon>fabids</taxon>
        <taxon>Fagales</taxon>
        <taxon>Fagaceae</taxon>
        <taxon>Quercus</taxon>
    </lineage>
</organism>
<dbReference type="AlphaFoldDB" id="A0AAW0MBC1"/>
<sequence length="74" mass="8103">MGAILVGLYKGTEMLKTSVSSPYILQFKQQLSILSSTPEGPEHWVLGGILLAATSLSVSTWNIIQAQLFEPWEP</sequence>
<keyword evidence="2" id="KW-1185">Reference proteome</keyword>
<evidence type="ECO:0008006" key="3">
    <source>
        <dbReference type="Google" id="ProtNLM"/>
    </source>
</evidence>
<gene>
    <name evidence="1" type="ORF">CFP56_033164</name>
</gene>
<dbReference type="Proteomes" id="UP000237347">
    <property type="component" value="Unassembled WGS sequence"/>
</dbReference>
<reference evidence="1 2" key="1">
    <citation type="journal article" date="2018" name="Sci. Data">
        <title>The draft genome sequence of cork oak.</title>
        <authorList>
            <person name="Ramos A.M."/>
            <person name="Usie A."/>
            <person name="Barbosa P."/>
            <person name="Barros P.M."/>
            <person name="Capote T."/>
            <person name="Chaves I."/>
            <person name="Simoes F."/>
            <person name="Abreu I."/>
            <person name="Carrasquinho I."/>
            <person name="Faro C."/>
            <person name="Guimaraes J.B."/>
            <person name="Mendonca D."/>
            <person name="Nobrega F."/>
            <person name="Rodrigues L."/>
            <person name="Saibo N.J.M."/>
            <person name="Varela M.C."/>
            <person name="Egas C."/>
            <person name="Matos J."/>
            <person name="Miguel C.M."/>
            <person name="Oliveira M.M."/>
            <person name="Ricardo C.P."/>
            <person name="Goncalves S."/>
        </authorList>
    </citation>
    <scope>NUCLEOTIDE SEQUENCE [LARGE SCALE GENOMIC DNA]</scope>
    <source>
        <strain evidence="2">cv. HL8</strain>
    </source>
</reference>